<organism evidence="1 2">
    <name type="scientific">Methanobrevibacter arboriphilus</name>
    <dbReference type="NCBI Taxonomy" id="39441"/>
    <lineage>
        <taxon>Archaea</taxon>
        <taxon>Methanobacteriati</taxon>
        <taxon>Methanobacteriota</taxon>
        <taxon>Methanomada group</taxon>
        <taxon>Methanobacteria</taxon>
        <taxon>Methanobacteriales</taxon>
        <taxon>Methanobacteriaceae</taxon>
        <taxon>Methanobrevibacter</taxon>
    </lineage>
</organism>
<sequence length="49" mass="5311">MAYTCGERPGKGQYYCGETGCTGEVTLDDNTDKLPPCSICDACNWEKSV</sequence>
<accession>A0ACA8R4Q9</accession>
<proteinExistence type="predicted"/>
<dbReference type="EMBL" id="AP019779">
    <property type="protein sequence ID" value="BBL62373.1"/>
    <property type="molecule type" value="Genomic_DNA"/>
</dbReference>
<reference evidence="1" key="1">
    <citation type="submission" date="2019-06" db="EMBL/GenBank/DDBJ databases">
        <title>Complete genome sequence of Methanobrevibacter arboriphilus strain SA.</title>
        <authorList>
            <person name="Asakawa S."/>
        </authorList>
    </citation>
    <scope>NUCLEOTIDE SEQUENCE</scope>
    <source>
        <strain evidence="1">SA</strain>
    </source>
</reference>
<name>A0ACA8R4Q9_METAZ</name>
<gene>
    <name evidence="1" type="ORF">MarbSA_14130</name>
</gene>
<evidence type="ECO:0000313" key="2">
    <source>
        <dbReference type="Proteomes" id="UP000825015"/>
    </source>
</evidence>
<protein>
    <submittedName>
        <fullName evidence="1">Uncharacterized protein</fullName>
    </submittedName>
</protein>
<evidence type="ECO:0000313" key="1">
    <source>
        <dbReference type="EMBL" id="BBL62373.1"/>
    </source>
</evidence>
<keyword evidence="2" id="KW-1185">Reference proteome</keyword>
<dbReference type="Proteomes" id="UP000825015">
    <property type="component" value="Chromosome"/>
</dbReference>